<gene>
    <name evidence="2" type="ORF">F3B44_25255</name>
</gene>
<organism evidence="2 3">
    <name type="scientific">Bacteroides fragilis</name>
    <dbReference type="NCBI Taxonomy" id="817"/>
    <lineage>
        <taxon>Bacteria</taxon>
        <taxon>Pseudomonadati</taxon>
        <taxon>Bacteroidota</taxon>
        <taxon>Bacteroidia</taxon>
        <taxon>Bacteroidales</taxon>
        <taxon>Bacteroidaceae</taxon>
        <taxon>Bacteroides</taxon>
    </lineage>
</organism>
<evidence type="ECO:0000259" key="1">
    <source>
        <dbReference type="Pfam" id="PF18824"/>
    </source>
</evidence>
<evidence type="ECO:0000313" key="2">
    <source>
        <dbReference type="EMBL" id="KAA4744118.1"/>
    </source>
</evidence>
<dbReference type="Proteomes" id="UP000479773">
    <property type="component" value="Unassembled WGS sequence"/>
</dbReference>
<dbReference type="AlphaFoldDB" id="A0A642FA06"/>
<dbReference type="InterPro" id="IPR040789">
    <property type="entry name" value="LPD11"/>
</dbReference>
<feature type="domain" description="Large polyvalent protein-associated" evidence="1">
    <location>
        <begin position="12"/>
        <end position="79"/>
    </location>
</feature>
<dbReference type="Pfam" id="PF18824">
    <property type="entry name" value="LPD11"/>
    <property type="match status" value="1"/>
</dbReference>
<sequence>MTVDEVLQHDLKFRYMLLGRLQADCEYYLGFGNRNPNRLWAGDEERQLEYMTRLYDSFTEEEKPQWLTREQILKYDTAMRNIPE</sequence>
<accession>A0A642FA06</accession>
<dbReference type="EMBL" id="VWEQ01000132">
    <property type="protein sequence ID" value="KAA4744118.1"/>
    <property type="molecule type" value="Genomic_DNA"/>
</dbReference>
<reference evidence="2 3" key="1">
    <citation type="journal article" date="2019" name="Nat. Med.">
        <title>A library of human gut bacterial isolates paired with longitudinal multiomics data enables mechanistic microbiome research.</title>
        <authorList>
            <person name="Poyet M."/>
            <person name="Groussin M."/>
            <person name="Gibbons S.M."/>
            <person name="Avila-Pacheco J."/>
            <person name="Jiang X."/>
            <person name="Kearney S.M."/>
            <person name="Perrotta A.R."/>
            <person name="Berdy B."/>
            <person name="Zhao S."/>
            <person name="Lieberman T.D."/>
            <person name="Swanson P.K."/>
            <person name="Smith M."/>
            <person name="Roesemann S."/>
            <person name="Alexander J.E."/>
            <person name="Rich S.A."/>
            <person name="Livny J."/>
            <person name="Vlamakis H."/>
            <person name="Clish C."/>
            <person name="Bullock K."/>
            <person name="Deik A."/>
            <person name="Scott J."/>
            <person name="Pierce K.A."/>
            <person name="Xavier R.J."/>
            <person name="Alm E.J."/>
        </authorList>
    </citation>
    <scope>NUCLEOTIDE SEQUENCE [LARGE SCALE GENOMIC DNA]</scope>
    <source>
        <strain evidence="2 3">BIOML-A106</strain>
    </source>
</reference>
<proteinExistence type="predicted"/>
<comment type="caution">
    <text evidence="2">The sequence shown here is derived from an EMBL/GenBank/DDBJ whole genome shotgun (WGS) entry which is preliminary data.</text>
</comment>
<evidence type="ECO:0000313" key="3">
    <source>
        <dbReference type="Proteomes" id="UP000479773"/>
    </source>
</evidence>
<protein>
    <recommendedName>
        <fullName evidence="1">Large polyvalent protein-associated domain-containing protein</fullName>
    </recommendedName>
</protein>
<name>A0A642FA06_BACFG</name>